<dbReference type="PROSITE" id="PS50847">
    <property type="entry name" value="GRAM_POS_ANCHORING"/>
    <property type="match status" value="1"/>
</dbReference>
<comment type="similarity">
    <text evidence="2">Belongs to the peptidase C69 family.</text>
</comment>
<evidence type="ECO:0000256" key="5">
    <source>
        <dbReference type="ARBA" id="ARBA00022525"/>
    </source>
</evidence>
<proteinExistence type="inferred from homology"/>
<name>E7FV06_ERYRH</name>
<dbReference type="PANTHER" id="PTHR12994">
    <property type="entry name" value="SECERNIN"/>
    <property type="match status" value="1"/>
</dbReference>
<evidence type="ECO:0000256" key="11">
    <source>
        <dbReference type="SAM" id="MobiDB-lite"/>
    </source>
</evidence>
<keyword evidence="8" id="KW-0378">Hydrolase</keyword>
<sequence>MNLDIEREVYKYKLRNVLVCIFLCMEETMSKIKKIALTGLMTIVGMSLTITSTFACTGIIVGKNLTEDGSVIIGRTEDLELNHNKTFVVKNVEGRMLDNTVPFVDPSNGFTYTASEHNYKYTAIPDVTLNDGMYDAAGINEKGVVMTATVSAKYDPAYKTVDPYVSDGLTEAAITTLILPRIQSAREGIELIAQVIEEKGSGEGNIVVLADKNEVWYMEILSGHQYAAIKFPDDKFGVFPNAFYLGTLDGFEAEDVIQSKDLKATAIAAGRYVEQDGKFHIANSYNPIKMTDGNRSRVWSGIKAINPNSTVNYNDATFELLQSMDGKVGLKDVMKFQRNRLEGTGFVPSDEIKLDNKGNILSQEEKDRSKYPIGNINTMEAHIFQIKDSLPADAGAVMWLAVGSPLVSPYIPYMGNITDTHKSYQVTSTSFDENSWYWNANSIAHQVFKDDVTRNEIQRQWIEFEDSLIQDQLNIEKRLMMRSGDFDYQAHTLQVADDAFNKLKALDQKLKGIEPKTEEPKTEEPKTEEPKTEEPKTEEPKTEEPKTEEPKTEEPKTEEPKTEEPKTEEPKTEVPTKNETPKKGVTQASNTLPQTGVSTSQTLLYGALGIAFVGMVVVYKSYRKEH</sequence>
<feature type="compositionally biased region" description="Basic and acidic residues" evidence="11">
    <location>
        <begin position="511"/>
        <end position="582"/>
    </location>
</feature>
<evidence type="ECO:0000313" key="14">
    <source>
        <dbReference type="EMBL" id="EFY09522.1"/>
    </source>
</evidence>
<dbReference type="InterPro" id="IPR047804">
    <property type="entry name" value="C69_dipept_A-like"/>
</dbReference>
<dbReference type="STRING" id="1648.A2I91_05620"/>
<feature type="region of interest" description="Disordered" evidence="11">
    <location>
        <begin position="511"/>
        <end position="594"/>
    </location>
</feature>
<evidence type="ECO:0000256" key="8">
    <source>
        <dbReference type="ARBA" id="ARBA00022801"/>
    </source>
</evidence>
<dbReference type="GO" id="GO:0006508">
    <property type="term" value="P:proteolysis"/>
    <property type="evidence" value="ECO:0007669"/>
    <property type="project" value="UniProtKB-KW"/>
</dbReference>
<evidence type="ECO:0000256" key="7">
    <source>
        <dbReference type="ARBA" id="ARBA00022729"/>
    </source>
</evidence>
<dbReference type="PANTHER" id="PTHR12994:SF17">
    <property type="entry name" value="LD30995P"/>
    <property type="match status" value="1"/>
</dbReference>
<feature type="transmembrane region" description="Helical" evidence="12">
    <location>
        <begin position="35"/>
        <end position="61"/>
    </location>
</feature>
<dbReference type="Pfam" id="PF03577">
    <property type="entry name" value="Peptidase_C69"/>
    <property type="match status" value="1"/>
</dbReference>
<keyword evidence="9" id="KW-0224">Dipeptidase</keyword>
<dbReference type="InterPro" id="IPR019931">
    <property type="entry name" value="LPXTG_anchor"/>
</dbReference>
<accession>E7FV06</accession>
<evidence type="ECO:0000256" key="9">
    <source>
        <dbReference type="ARBA" id="ARBA00022997"/>
    </source>
</evidence>
<keyword evidence="7" id="KW-0732">Signal</keyword>
<evidence type="ECO:0000259" key="13">
    <source>
        <dbReference type="PROSITE" id="PS50847"/>
    </source>
</evidence>
<dbReference type="GO" id="GO:0070004">
    <property type="term" value="F:cysteine-type exopeptidase activity"/>
    <property type="evidence" value="ECO:0007669"/>
    <property type="project" value="InterPro"/>
</dbReference>
<feature type="transmembrane region" description="Helical" evidence="12">
    <location>
        <begin position="603"/>
        <end position="622"/>
    </location>
</feature>
<dbReference type="Gene3D" id="3.60.60.10">
    <property type="entry name" value="Penicillin V Acylase, Chain A"/>
    <property type="match status" value="1"/>
</dbReference>
<dbReference type="NCBIfam" id="NF033678">
    <property type="entry name" value="C69_fam_dipept"/>
    <property type="match status" value="1"/>
</dbReference>
<evidence type="ECO:0000256" key="3">
    <source>
        <dbReference type="ARBA" id="ARBA00013110"/>
    </source>
</evidence>
<dbReference type="AlphaFoldDB" id="E7FV06"/>
<protein>
    <recommendedName>
        <fullName evidence="3">membrane dipeptidase</fullName>
        <ecNumber evidence="3">3.4.13.19</ecNumber>
    </recommendedName>
</protein>
<gene>
    <name evidence="14" type="ORF">HMPREF0357_10317</name>
</gene>
<feature type="domain" description="Gram-positive cocci surface proteins LPxTG" evidence="13">
    <location>
        <begin position="592"/>
        <end position="626"/>
    </location>
</feature>
<keyword evidence="12" id="KW-0812">Transmembrane</keyword>
<keyword evidence="6" id="KW-0645">Protease</keyword>
<evidence type="ECO:0000256" key="4">
    <source>
        <dbReference type="ARBA" id="ARBA00022512"/>
    </source>
</evidence>
<comment type="caution">
    <text evidence="14">The sequence shown here is derived from an EMBL/GenBank/DDBJ whole genome shotgun (WGS) entry which is preliminary data.</text>
</comment>
<reference evidence="14" key="1">
    <citation type="submission" date="2011-01" db="EMBL/GenBank/DDBJ databases">
        <authorList>
            <person name="Muzny D."/>
            <person name="Qin X."/>
            <person name="Buhay C."/>
            <person name="Dugan-Rocha S."/>
            <person name="Ding Y."/>
            <person name="Chen G."/>
            <person name="Hawes A."/>
            <person name="Holder M."/>
            <person name="Jhangiani S."/>
            <person name="Johnson A."/>
            <person name="Khan Z."/>
            <person name="Li Z."/>
            <person name="Liu W."/>
            <person name="Liu X."/>
            <person name="Perez L."/>
            <person name="Shen H."/>
            <person name="Wang Q."/>
            <person name="Watt J."/>
            <person name="Xi L."/>
            <person name="Xin Y."/>
            <person name="Zhou J."/>
            <person name="Deng J."/>
            <person name="Jiang H."/>
            <person name="Liu Y."/>
            <person name="Qu J."/>
            <person name="Song X.-Z."/>
            <person name="Zhang L."/>
            <person name="Villasana D."/>
            <person name="Johnson A."/>
            <person name="Liu J."/>
            <person name="Liyanage D."/>
            <person name="Lorensuhewa L."/>
            <person name="Robinson T."/>
            <person name="Song A."/>
            <person name="Song B.-B."/>
            <person name="Dinh H."/>
            <person name="Thornton R."/>
            <person name="Coyle M."/>
            <person name="Francisco L."/>
            <person name="Jackson L."/>
            <person name="Javaid M."/>
            <person name="Korchina V."/>
            <person name="Kovar C."/>
            <person name="Mata R."/>
            <person name="Mathew T."/>
            <person name="Ngo R."/>
            <person name="Nguyen L."/>
            <person name="Nguyen N."/>
            <person name="Okwuonu G."/>
            <person name="Ongeri F."/>
            <person name="Pham C."/>
            <person name="Simmons D."/>
            <person name="Wilczek-Boney K."/>
            <person name="Hale W."/>
            <person name="Jakkamsetti A."/>
            <person name="Pham P."/>
            <person name="Ruth R."/>
            <person name="San Lucas F."/>
            <person name="Warren J."/>
            <person name="Zhang J."/>
            <person name="Zhao Z."/>
            <person name="Zhou C."/>
            <person name="Zhu D."/>
            <person name="Lee S."/>
            <person name="Bess C."/>
            <person name="Blankenburg K."/>
            <person name="Forbes L."/>
            <person name="Fu Q."/>
            <person name="Gubbala S."/>
            <person name="Hirani K."/>
            <person name="Jayaseelan J.C."/>
            <person name="Lara F."/>
            <person name="Munidasa M."/>
            <person name="Palculict T."/>
            <person name="Patil S."/>
            <person name="Pu L.-L."/>
            <person name="Saada N."/>
            <person name="Tang L."/>
            <person name="Weissenberger G."/>
            <person name="Zhu Y."/>
            <person name="Hemphill L."/>
            <person name="Shang Y."/>
            <person name="Youmans B."/>
            <person name="Ayvaz T."/>
            <person name="Ross M."/>
            <person name="Santibanez J."/>
            <person name="Aqrawi P."/>
            <person name="Gross S."/>
            <person name="Joshi V."/>
            <person name="Fowler G."/>
            <person name="Nazareth L."/>
            <person name="Reid J."/>
            <person name="Worley K."/>
            <person name="Petrosino J."/>
            <person name="Highlander S."/>
            <person name="Gibbs R."/>
        </authorList>
    </citation>
    <scope>NUCLEOTIDE SEQUENCE [LARGE SCALE GENOMIC DNA]</scope>
    <source>
        <strain evidence="14">ATCC 19414</strain>
    </source>
</reference>
<evidence type="ECO:0000313" key="15">
    <source>
        <dbReference type="Proteomes" id="UP000003028"/>
    </source>
</evidence>
<organism evidence="14 15">
    <name type="scientific">Erysipelothrix rhusiopathiae ATCC 19414</name>
    <dbReference type="NCBI Taxonomy" id="525280"/>
    <lineage>
        <taxon>Bacteria</taxon>
        <taxon>Bacillati</taxon>
        <taxon>Bacillota</taxon>
        <taxon>Erysipelotrichia</taxon>
        <taxon>Erysipelotrichales</taxon>
        <taxon>Erysipelotrichaceae</taxon>
        <taxon>Erysipelothrix</taxon>
    </lineage>
</organism>
<dbReference type="EC" id="3.4.13.19" evidence="3"/>
<evidence type="ECO:0000256" key="12">
    <source>
        <dbReference type="SAM" id="Phobius"/>
    </source>
</evidence>
<keyword evidence="10" id="KW-0572">Peptidoglycan-anchor</keyword>
<keyword evidence="12" id="KW-0472">Membrane</keyword>
<evidence type="ECO:0000256" key="2">
    <source>
        <dbReference type="ARBA" id="ARBA00007225"/>
    </source>
</evidence>
<comment type="catalytic activity">
    <reaction evidence="1">
        <text>an L-aminoacyl-L-amino acid + H2O = 2 an L-alpha-amino acid</text>
        <dbReference type="Rhea" id="RHEA:48940"/>
        <dbReference type="ChEBI" id="CHEBI:15377"/>
        <dbReference type="ChEBI" id="CHEBI:59869"/>
        <dbReference type="ChEBI" id="CHEBI:77460"/>
        <dbReference type="EC" id="3.4.13.19"/>
    </reaction>
</comment>
<dbReference type="MEROPS" id="C69.002"/>
<keyword evidence="4" id="KW-0134">Cell wall</keyword>
<evidence type="ECO:0000256" key="10">
    <source>
        <dbReference type="ARBA" id="ARBA00023088"/>
    </source>
</evidence>
<dbReference type="InterPro" id="IPR005322">
    <property type="entry name" value="Peptidase_C69"/>
</dbReference>
<keyword evidence="12" id="KW-1133">Transmembrane helix</keyword>
<dbReference type="GO" id="GO:0016805">
    <property type="term" value="F:dipeptidase activity"/>
    <property type="evidence" value="ECO:0007669"/>
    <property type="project" value="UniProtKB-KW"/>
</dbReference>
<evidence type="ECO:0000256" key="6">
    <source>
        <dbReference type="ARBA" id="ARBA00022670"/>
    </source>
</evidence>
<dbReference type="EMBL" id="ACLK02000001">
    <property type="protein sequence ID" value="EFY09522.1"/>
    <property type="molecule type" value="Genomic_DNA"/>
</dbReference>
<keyword evidence="5" id="KW-0964">Secreted</keyword>
<evidence type="ECO:0000256" key="1">
    <source>
        <dbReference type="ARBA" id="ARBA00001670"/>
    </source>
</evidence>
<dbReference type="Proteomes" id="UP000003028">
    <property type="component" value="Unassembled WGS sequence"/>
</dbReference>
<keyword evidence="15" id="KW-1185">Reference proteome</keyword>
<dbReference type="Pfam" id="PF00746">
    <property type="entry name" value="Gram_pos_anchor"/>
    <property type="match status" value="1"/>
</dbReference>